<accession>A0A1E4SWZ0</accession>
<organism evidence="2 3">
    <name type="scientific">[Candida] arabinofermentans NRRL YB-2248</name>
    <dbReference type="NCBI Taxonomy" id="983967"/>
    <lineage>
        <taxon>Eukaryota</taxon>
        <taxon>Fungi</taxon>
        <taxon>Dikarya</taxon>
        <taxon>Ascomycota</taxon>
        <taxon>Saccharomycotina</taxon>
        <taxon>Pichiomycetes</taxon>
        <taxon>Pichiales</taxon>
        <taxon>Pichiaceae</taxon>
        <taxon>Ogataea</taxon>
        <taxon>Ogataea/Candida clade</taxon>
    </lineage>
</organism>
<dbReference type="Proteomes" id="UP000094801">
    <property type="component" value="Unassembled WGS sequence"/>
</dbReference>
<dbReference type="OrthoDB" id="6252103at2759"/>
<evidence type="ECO:0000313" key="2">
    <source>
        <dbReference type="EMBL" id="ODV84025.1"/>
    </source>
</evidence>
<reference evidence="3" key="1">
    <citation type="submission" date="2016-04" db="EMBL/GenBank/DDBJ databases">
        <title>Comparative genomics of biotechnologically important yeasts.</title>
        <authorList>
            <consortium name="DOE Joint Genome Institute"/>
            <person name="Riley R."/>
            <person name="Haridas S."/>
            <person name="Wolfe K.H."/>
            <person name="Lopes M.R."/>
            <person name="Hittinger C.T."/>
            <person name="Goker M."/>
            <person name="Salamov A."/>
            <person name="Wisecaver J."/>
            <person name="Long T.M."/>
            <person name="Aerts A.L."/>
            <person name="Barry K."/>
            <person name="Choi C."/>
            <person name="Clum A."/>
            <person name="Coughlan A.Y."/>
            <person name="Deshpande S."/>
            <person name="Douglass A.P."/>
            <person name="Hanson S.J."/>
            <person name="Klenk H.-P."/>
            <person name="Labutti K."/>
            <person name="Lapidus A."/>
            <person name="Lindquist E."/>
            <person name="Lipzen A."/>
            <person name="Meier-Kolthoff J.P."/>
            <person name="Ohm R.A."/>
            <person name="Otillar R.P."/>
            <person name="Pangilinan J."/>
            <person name="Peng Y."/>
            <person name="Rokas A."/>
            <person name="Rosa C.A."/>
            <person name="Scheuner C."/>
            <person name="Sibirny A.A."/>
            <person name="Slot J.C."/>
            <person name="Stielow J.B."/>
            <person name="Sun H."/>
            <person name="Kurtzman C.P."/>
            <person name="Blackwell M."/>
            <person name="Grigoriev I.V."/>
            <person name="Jeffries T.W."/>
        </authorList>
    </citation>
    <scope>NUCLEOTIDE SEQUENCE [LARGE SCALE GENOMIC DNA]</scope>
    <source>
        <strain evidence="3">NRRL YB-2248</strain>
    </source>
</reference>
<feature type="region of interest" description="Disordered" evidence="1">
    <location>
        <begin position="699"/>
        <end position="818"/>
    </location>
</feature>
<evidence type="ECO:0000256" key="1">
    <source>
        <dbReference type="SAM" id="MobiDB-lite"/>
    </source>
</evidence>
<dbReference type="Gene3D" id="2.130.10.10">
    <property type="entry name" value="YVTN repeat-like/Quinoprotein amine dehydrogenase"/>
    <property type="match status" value="3"/>
</dbReference>
<dbReference type="InterPro" id="IPR015943">
    <property type="entry name" value="WD40/YVTN_repeat-like_dom_sf"/>
</dbReference>
<keyword evidence="3" id="KW-1185">Reference proteome</keyword>
<proteinExistence type="predicted"/>
<dbReference type="PANTHER" id="PTHR45589">
    <property type="entry name" value="WD REPEAT DOMAIN 62, ISOFORM G"/>
    <property type="match status" value="1"/>
</dbReference>
<gene>
    <name evidence="2" type="ORF">CANARDRAFT_9022</name>
</gene>
<dbReference type="PANTHER" id="PTHR45589:SF1">
    <property type="entry name" value="WD REPEAT DOMAIN 62, ISOFORM G"/>
    <property type="match status" value="1"/>
</dbReference>
<dbReference type="InterPro" id="IPR001680">
    <property type="entry name" value="WD40_rpt"/>
</dbReference>
<dbReference type="EMBL" id="KV453859">
    <property type="protein sequence ID" value="ODV84025.1"/>
    <property type="molecule type" value="Genomic_DNA"/>
</dbReference>
<feature type="compositionally biased region" description="Low complexity" evidence="1">
    <location>
        <begin position="699"/>
        <end position="712"/>
    </location>
</feature>
<dbReference type="Pfam" id="PF00400">
    <property type="entry name" value="WD40"/>
    <property type="match status" value="1"/>
</dbReference>
<name>A0A1E4SWZ0_9ASCO</name>
<protein>
    <submittedName>
        <fullName evidence="2">Uncharacterized protein</fullName>
    </submittedName>
</protein>
<dbReference type="InterPro" id="IPR052779">
    <property type="entry name" value="WDR62"/>
</dbReference>
<evidence type="ECO:0000313" key="3">
    <source>
        <dbReference type="Proteomes" id="UP000094801"/>
    </source>
</evidence>
<dbReference type="InterPro" id="IPR036322">
    <property type="entry name" value="WD40_repeat_dom_sf"/>
</dbReference>
<dbReference type="STRING" id="983967.A0A1E4SWZ0"/>
<dbReference type="SUPFAM" id="SSF50978">
    <property type="entry name" value="WD40 repeat-like"/>
    <property type="match status" value="2"/>
</dbReference>
<dbReference type="AlphaFoldDB" id="A0A1E4SWZ0"/>
<dbReference type="SMART" id="SM00320">
    <property type="entry name" value="WD40"/>
    <property type="match status" value="6"/>
</dbReference>
<feature type="compositionally biased region" description="Low complexity" evidence="1">
    <location>
        <begin position="739"/>
        <end position="772"/>
    </location>
</feature>
<sequence>MTDLQLSISKIYGTSSETSSQFIAQGSLIAYTASAGVVVCKLSARNLEVQWQRFFNANGTFNEDQLGKALDEYEFPLNLEPEVVTRDGLVAQDDGKDSELSRSKFKKIDELNSSVGINRVRSINAIAISPDQKLLAVGEVGYQPRILIYSLASNSSGKPIGIIQEHQFGINSLCFSSDSKKLISLGLINDGFLCVWDINKGRASFSGSNKCSSVVNKLVWHDGFIITLGLRHIKVWKEDSTRNGGILKGRNVLLKGFMNSNFIDLDCLNFNELLVLSDQGDVCFLNLIEATISLRKLYQLSPHINQFLIDHTNETLIVGGKSLDVIHLDQVLNGTNNDPIKATPSSPTKIVKRSGILSLQEVVGDKLVYLKNGEIFSVDSSLSEQPKLLIDSLVTSLSGLKNCHNKDVLIWSKDGLIKKLVDGKVELFTSISLPTNELIENSLTSLDLDANGNLVVGDKYGNLMFYSLRQDFIKGYKEISSIRAHESSINDLIIFEVDTVEFMCSCSRDRTIQIFTLKEGNWELHQTLSTNKANVIKIEFYDNKLVASSSDRTISIHRFEVTDGEPLIYQEKILSVKNTSLTFGVYDDDLVISTNDKNLSIYNFGTYELKRTLKLFNGNFESLQVDKFQIHNKLIYASCSDKSIRVFTYNDGRLISSSWGHSEAVNGLLLINNNKNLLSVSHDGCMFNWELKDIGLTNSTATPSTTATTPTALESYSSPPKVLRKILHPTNLTQTSRLTRSPSSIVRSSPSTRLLKETTSPMSSSRSTTSSTAGTPVASGLPSVSRSPARSPTYDRLSRPNKTTRISPARVSAKESSPLGVSSISAKLSSLKIDDANSKDDLIESTIKMLKKLQLNLLDSDSGLQNEVNKYRLRSLSTELNTTLKLLPDYNESMLNRYGDILLEKLLNTVGCVDSGKDKVNNGVDKENIANLRE</sequence>